<dbReference type="EMBL" id="JBHSQB010000003">
    <property type="protein sequence ID" value="MFC6095162.1"/>
    <property type="molecule type" value="Genomic_DNA"/>
</dbReference>
<dbReference type="RefSeq" id="WP_379789767.1">
    <property type="nucleotide sequence ID" value="NZ_JBHSQB010000003.1"/>
</dbReference>
<keyword evidence="1" id="KW-1133">Transmembrane helix</keyword>
<feature type="transmembrane region" description="Helical" evidence="1">
    <location>
        <begin position="247"/>
        <end position="280"/>
    </location>
</feature>
<evidence type="ECO:0008006" key="4">
    <source>
        <dbReference type="Google" id="ProtNLM"/>
    </source>
</evidence>
<feature type="transmembrane region" description="Helical" evidence="1">
    <location>
        <begin position="289"/>
        <end position="311"/>
    </location>
</feature>
<reference evidence="3" key="1">
    <citation type="journal article" date="2019" name="Int. J. Syst. Evol. Microbiol.">
        <title>The Global Catalogue of Microorganisms (GCM) 10K type strain sequencing project: providing services to taxonomists for standard genome sequencing and annotation.</title>
        <authorList>
            <consortium name="The Broad Institute Genomics Platform"/>
            <consortium name="The Broad Institute Genome Sequencing Center for Infectious Disease"/>
            <person name="Wu L."/>
            <person name="Ma J."/>
        </authorList>
    </citation>
    <scope>NUCLEOTIDE SEQUENCE [LARGE SCALE GENOMIC DNA]</scope>
    <source>
        <strain evidence="3">CCUG 49679</strain>
    </source>
</reference>
<organism evidence="2 3">
    <name type="scientific">Flavobacterium qiangtangense</name>
    <dbReference type="NCBI Taxonomy" id="1442595"/>
    <lineage>
        <taxon>Bacteria</taxon>
        <taxon>Pseudomonadati</taxon>
        <taxon>Bacteroidota</taxon>
        <taxon>Flavobacteriia</taxon>
        <taxon>Flavobacteriales</taxon>
        <taxon>Flavobacteriaceae</taxon>
        <taxon>Flavobacterium</taxon>
    </lineage>
</organism>
<proteinExistence type="predicted"/>
<evidence type="ECO:0000313" key="3">
    <source>
        <dbReference type="Proteomes" id="UP001596287"/>
    </source>
</evidence>
<keyword evidence="1" id="KW-0472">Membrane</keyword>
<evidence type="ECO:0000313" key="2">
    <source>
        <dbReference type="EMBL" id="MFC6095162.1"/>
    </source>
</evidence>
<evidence type="ECO:0000256" key="1">
    <source>
        <dbReference type="SAM" id="Phobius"/>
    </source>
</evidence>
<comment type="caution">
    <text evidence="2">The sequence shown here is derived from an EMBL/GenBank/DDBJ whole genome shotgun (WGS) entry which is preliminary data.</text>
</comment>
<name>A0ABW1PJZ1_9FLAO</name>
<keyword evidence="1" id="KW-0812">Transmembrane</keyword>
<gene>
    <name evidence="2" type="ORF">ACFPVY_00765</name>
</gene>
<keyword evidence="3" id="KW-1185">Reference proteome</keyword>
<accession>A0ABW1PJZ1</accession>
<dbReference type="Proteomes" id="UP001596287">
    <property type="component" value="Unassembled WGS sequence"/>
</dbReference>
<sequence>MNIIETILSEEPFQGEDGKLYKKVIKELRIPRKTFMRGTIEGKYRGDLLHSEEKLYNSSFYDFEIYEAQVSSSHPKDFQKNKEFTVNGKAFPKEKLPLILLVELNANSSSFGINILEPKLYEFKPIAKFHQTEGDEVFGCFKGKITGYVLDYEKEIVEEVLGPYAGDSLEKIQPESIKKVGCESSGIKTGKTVHIGNYIQYEYKCKNHNDTVWGEKIFGGNPKINGFTNISSKSTFGTEQRGCFSEFFGLLAIILGFVFVLSILPGALYVIGLGLVILLLNYFAPFLKWVFRILSCFLLIGFVIGLFNIFFGNSTNYNPVPKIVDSPRETEKVVEPIVDHSDLDISPNEQENLIGDSIITRFRSWQDYEGNKYEGEYKLKLSSYKKSNFYKQNLQSFGNDLRSYDKILYSLKENDKDKLDGLYALFDSIGRSNKLNKMKFAEMVVAFVQDIPYALVLETDCNPSLYNDPFIKKYLSSKNADCYSFQKFGINAPVEFLVNLKGDCDTRTLLLYTVLSHYGYDVALMSSEQYSHSILGINLPFDGLSFKAQNQNYTLWETTSPNNIPGIIASEISNLNNWRISLKSK</sequence>
<protein>
    <recommendedName>
        <fullName evidence="4">Transglutaminase superfamily protein</fullName>
    </recommendedName>
</protein>